<evidence type="ECO:0000313" key="9">
    <source>
        <dbReference type="EMBL" id="PIK35203.1"/>
    </source>
</evidence>
<dbReference type="Gene3D" id="2.60.120.260">
    <property type="entry name" value="Galactose-binding domain-like"/>
    <property type="match status" value="1"/>
</dbReference>
<dbReference type="EMBL" id="MRZV01001959">
    <property type="protein sequence ID" value="PIK35203.1"/>
    <property type="molecule type" value="Genomic_DNA"/>
</dbReference>
<dbReference type="Proteomes" id="UP000230750">
    <property type="component" value="Unassembled WGS sequence"/>
</dbReference>
<dbReference type="PANTHER" id="PTHR45785:SF2">
    <property type="entry name" value="COMPLEMENT FACTOR H-RELATED"/>
    <property type="match status" value="1"/>
</dbReference>
<dbReference type="SMART" id="SM00607">
    <property type="entry name" value="FTP"/>
    <property type="match status" value="1"/>
</dbReference>
<evidence type="ECO:0000256" key="3">
    <source>
        <dbReference type="ARBA" id="ARBA00022723"/>
    </source>
</evidence>
<dbReference type="AlphaFoldDB" id="A0A2G8JHI5"/>
<dbReference type="InterPro" id="IPR051503">
    <property type="entry name" value="ComplSys_Reg/VirEntry_Med"/>
</dbReference>
<evidence type="ECO:0000256" key="4">
    <source>
        <dbReference type="ARBA" id="ARBA00022729"/>
    </source>
</evidence>
<dbReference type="SMART" id="SM00032">
    <property type="entry name" value="CCP"/>
    <property type="match status" value="8"/>
</dbReference>
<feature type="disulfide bond" evidence="7">
    <location>
        <begin position="371"/>
        <end position="398"/>
    </location>
</feature>
<evidence type="ECO:0000313" key="10">
    <source>
        <dbReference type="Proteomes" id="UP000230750"/>
    </source>
</evidence>
<proteinExistence type="predicted"/>
<evidence type="ECO:0000256" key="6">
    <source>
        <dbReference type="ARBA" id="ARBA00023157"/>
    </source>
</evidence>
<dbReference type="Pfam" id="PF22633">
    <property type="entry name" value="F5_F8_type_C_2"/>
    <property type="match status" value="1"/>
</dbReference>
<feature type="domain" description="Sushi" evidence="8">
    <location>
        <begin position="401"/>
        <end position="464"/>
    </location>
</feature>
<dbReference type="PANTHER" id="PTHR45785">
    <property type="entry name" value="COMPLEMENT FACTOR H-RELATED"/>
    <property type="match status" value="1"/>
</dbReference>
<keyword evidence="5" id="KW-0106">Calcium</keyword>
<dbReference type="InterPro" id="IPR006585">
    <property type="entry name" value="FTP1"/>
</dbReference>
<feature type="domain" description="Sushi" evidence="8">
    <location>
        <begin position="138"/>
        <end position="200"/>
    </location>
</feature>
<feature type="non-terminal residue" evidence="9">
    <location>
        <position position="818"/>
    </location>
</feature>
<keyword evidence="3" id="KW-0479">Metal-binding</keyword>
<dbReference type="PROSITE" id="PS50923">
    <property type="entry name" value="SUSHI"/>
    <property type="match status" value="6"/>
</dbReference>
<gene>
    <name evidence="9" type="ORF">BSL78_27974</name>
</gene>
<dbReference type="CDD" id="cd00033">
    <property type="entry name" value="CCP"/>
    <property type="match status" value="4"/>
</dbReference>
<dbReference type="Gene3D" id="2.10.70.10">
    <property type="entry name" value="Complement Module, domain 1"/>
    <property type="match status" value="6"/>
</dbReference>
<comment type="caution">
    <text evidence="7">Lacks conserved residue(s) required for the propagation of feature annotation.</text>
</comment>
<keyword evidence="2 7" id="KW-0768">Sushi</keyword>
<dbReference type="InterPro" id="IPR035976">
    <property type="entry name" value="Sushi/SCR/CCP_sf"/>
</dbReference>
<dbReference type="SUPFAM" id="SSF57535">
    <property type="entry name" value="Complement control module/SCR domain"/>
    <property type="match status" value="6"/>
</dbReference>
<comment type="subcellular location">
    <subcellularLocation>
        <location evidence="1">Virion</location>
    </subcellularLocation>
</comment>
<keyword evidence="4" id="KW-0732">Signal</keyword>
<organism evidence="9 10">
    <name type="scientific">Stichopus japonicus</name>
    <name type="common">Sea cucumber</name>
    <dbReference type="NCBI Taxonomy" id="307972"/>
    <lineage>
        <taxon>Eukaryota</taxon>
        <taxon>Metazoa</taxon>
        <taxon>Echinodermata</taxon>
        <taxon>Eleutherozoa</taxon>
        <taxon>Echinozoa</taxon>
        <taxon>Holothuroidea</taxon>
        <taxon>Aspidochirotacea</taxon>
        <taxon>Aspidochirotida</taxon>
        <taxon>Stichopodidae</taxon>
        <taxon>Apostichopus</taxon>
    </lineage>
</organism>
<dbReference type="InterPro" id="IPR000436">
    <property type="entry name" value="Sushi_SCR_CCP_dom"/>
</dbReference>
<evidence type="ECO:0000256" key="2">
    <source>
        <dbReference type="ARBA" id="ARBA00022659"/>
    </source>
</evidence>
<feature type="domain" description="Sushi" evidence="8">
    <location>
        <begin position="268"/>
        <end position="336"/>
    </location>
</feature>
<dbReference type="InterPro" id="IPR008979">
    <property type="entry name" value="Galactose-bd-like_sf"/>
</dbReference>
<feature type="domain" description="Sushi" evidence="8">
    <location>
        <begin position="337"/>
        <end position="400"/>
    </location>
</feature>
<keyword evidence="6 7" id="KW-1015">Disulfide bond</keyword>
<evidence type="ECO:0000256" key="5">
    <source>
        <dbReference type="ARBA" id="ARBA00022837"/>
    </source>
</evidence>
<feature type="domain" description="Sushi" evidence="8">
    <location>
        <begin position="747"/>
        <end position="818"/>
    </location>
</feature>
<sequence length="818" mass="90821">MSTPYFLKESCNKMDLQSSEWNIDVSIEEGNNADIIHLPGTVAIVTCNEFGFLDTPTRGGRKTCSFGEWQGFELLCERDPCSENAIGVGQWRVVYNRDSVERGTRPHGTTTTFVCTERGYRTSDTKQCLNGQWRGDAPTCTKIPCVHQNIRNGRVLYSTDNPEQGTTRNVACNVGYRATEMEASVCDLGSWTTALPECVKISCSREEFSNGRFFYYDQNNQRTTHPQHGGILQAVCASGTHFIDGVVVHTSRCWNGQWEQEVPSCVGDPCPPLVNHPDNLAVTYSEESVGSHYPHSTLATFHCVEEGFVLENVNEEQRTCIKGQWRGPNTYPRCAIAICEVRLVDNGNVHYINETAISRPPRHGDRVTVTCNDGFTISDVIESITCVNGVWDRILPTCAEAKCLAVSSVDYFTIFYNGASSRENEFDAGTELEVSCRDGLIPDRTESSICRNGQWSPSIPRCSSVANCRPVLDEEGREIIYFGDRSYVHGSNLTVSCDNDDNTVLIGSMTSKCNNGTWNPPVGKCLVNVAKNKRAYQGSSTYRDSGADLAVNGLTVENGRCSQTHTTNQWWFVDLGANFAVREIQIYHHDDQNTLLNAEVRVGQEAGSETNQNSPVGRVTDVSSNPVRITVNGNVEGRFVSVDHTGSSDPLVLCEVQIFGDLLGDPCDNGCVVPRSLANGRYGIYLRSGINYRTIDPGSCFRDIHLSVLCNTGNSLFGSHYYTCDQNTGKFDYRNTGHREMLSYCGSSCPRPQINPNVLYFVGENNDPIGDRTAFNQAEEIYSKCEDPRYQLHVGHNRRRCQRGTWTHGVWTGSAPRC</sequence>
<evidence type="ECO:0000259" key="8">
    <source>
        <dbReference type="PROSITE" id="PS50923"/>
    </source>
</evidence>
<protein>
    <submittedName>
        <fullName evidence="9">F36H2.3, isoform f</fullName>
    </submittedName>
</protein>
<feature type="domain" description="Sushi" evidence="8">
    <location>
        <begin position="466"/>
        <end position="527"/>
    </location>
</feature>
<dbReference type="Pfam" id="PF00084">
    <property type="entry name" value="Sushi"/>
    <property type="match status" value="3"/>
</dbReference>
<name>A0A2G8JHI5_STIJA</name>
<reference evidence="9 10" key="1">
    <citation type="journal article" date="2017" name="PLoS Biol.">
        <title>The sea cucumber genome provides insights into morphological evolution and visceral regeneration.</title>
        <authorList>
            <person name="Zhang X."/>
            <person name="Sun L."/>
            <person name="Yuan J."/>
            <person name="Sun Y."/>
            <person name="Gao Y."/>
            <person name="Zhang L."/>
            <person name="Li S."/>
            <person name="Dai H."/>
            <person name="Hamel J.F."/>
            <person name="Liu C."/>
            <person name="Yu Y."/>
            <person name="Liu S."/>
            <person name="Lin W."/>
            <person name="Guo K."/>
            <person name="Jin S."/>
            <person name="Xu P."/>
            <person name="Storey K.B."/>
            <person name="Huan P."/>
            <person name="Zhang T."/>
            <person name="Zhou Y."/>
            <person name="Zhang J."/>
            <person name="Lin C."/>
            <person name="Li X."/>
            <person name="Xing L."/>
            <person name="Huo D."/>
            <person name="Sun M."/>
            <person name="Wang L."/>
            <person name="Mercier A."/>
            <person name="Li F."/>
            <person name="Yang H."/>
            <person name="Xiang J."/>
        </authorList>
    </citation>
    <scope>NUCLEOTIDE SEQUENCE [LARGE SCALE GENOMIC DNA]</scope>
    <source>
        <strain evidence="9">Shaxun</strain>
        <tissue evidence="9">Muscle</tissue>
    </source>
</reference>
<dbReference type="SUPFAM" id="SSF49785">
    <property type="entry name" value="Galactose-binding domain-like"/>
    <property type="match status" value="1"/>
</dbReference>
<evidence type="ECO:0000256" key="1">
    <source>
        <dbReference type="ARBA" id="ARBA00004328"/>
    </source>
</evidence>
<dbReference type="OrthoDB" id="8961654at2759"/>
<evidence type="ECO:0000256" key="7">
    <source>
        <dbReference type="PROSITE-ProRule" id="PRU00302"/>
    </source>
</evidence>
<comment type="caution">
    <text evidence="9">The sequence shown here is derived from an EMBL/GenBank/DDBJ whole genome shotgun (WGS) entry which is preliminary data.</text>
</comment>
<keyword evidence="10" id="KW-1185">Reference proteome</keyword>
<dbReference type="GO" id="GO:0046872">
    <property type="term" value="F:metal ion binding"/>
    <property type="evidence" value="ECO:0007669"/>
    <property type="project" value="UniProtKB-KW"/>
</dbReference>
<accession>A0A2G8JHI5</accession>